<proteinExistence type="inferred from homology"/>
<evidence type="ECO:0000259" key="6">
    <source>
        <dbReference type="Pfam" id="PF17851"/>
    </source>
</evidence>
<dbReference type="GO" id="GO:0005975">
    <property type="term" value="P:carbohydrate metabolic process"/>
    <property type="evidence" value="ECO:0007669"/>
    <property type="project" value="InterPro"/>
</dbReference>
<accession>A0A6A5YLF1</accession>
<dbReference type="EMBL" id="ML977357">
    <property type="protein sequence ID" value="KAF2106998.1"/>
    <property type="molecule type" value="Genomic_DNA"/>
</dbReference>
<gene>
    <name evidence="7" type="ORF">BDV96DRAFT_589961</name>
</gene>
<dbReference type="InterPro" id="IPR023296">
    <property type="entry name" value="Glyco_hydro_beta-prop_sf"/>
</dbReference>
<dbReference type="Gene3D" id="2.60.120.200">
    <property type="match status" value="1"/>
</dbReference>
<name>A0A6A5YLF1_9PLEO</name>
<dbReference type="PANTHER" id="PTHR42812:SF15">
    <property type="entry name" value="HYDROLASE, PUTATIVE (AFU_ORTHOLOGUE AFUA_2G00930)-RELATED"/>
    <property type="match status" value="1"/>
</dbReference>
<dbReference type="Pfam" id="PF04616">
    <property type="entry name" value="Glyco_hydro_43"/>
    <property type="match status" value="1"/>
</dbReference>
<keyword evidence="5" id="KW-0732">Signal</keyword>
<evidence type="ECO:0000256" key="4">
    <source>
        <dbReference type="RuleBase" id="RU361187"/>
    </source>
</evidence>
<dbReference type="PANTHER" id="PTHR42812">
    <property type="entry name" value="BETA-XYLOSIDASE"/>
    <property type="match status" value="1"/>
</dbReference>
<dbReference type="SUPFAM" id="SSF49899">
    <property type="entry name" value="Concanavalin A-like lectins/glucanases"/>
    <property type="match status" value="1"/>
</dbReference>
<keyword evidence="8" id="KW-1185">Reference proteome</keyword>
<dbReference type="AlphaFoldDB" id="A0A6A5YLF1"/>
<feature type="chain" id="PRO_5025622600" evidence="5">
    <location>
        <begin position="22"/>
        <end position="551"/>
    </location>
</feature>
<evidence type="ECO:0000256" key="3">
    <source>
        <dbReference type="ARBA" id="ARBA00023295"/>
    </source>
</evidence>
<evidence type="ECO:0000256" key="2">
    <source>
        <dbReference type="ARBA" id="ARBA00022801"/>
    </source>
</evidence>
<dbReference type="Gene3D" id="2.115.10.20">
    <property type="entry name" value="Glycosyl hydrolase domain, family 43"/>
    <property type="match status" value="1"/>
</dbReference>
<comment type="similarity">
    <text evidence="1 4">Belongs to the glycosyl hydrolase 43 family.</text>
</comment>
<dbReference type="OrthoDB" id="2139957at2759"/>
<dbReference type="Pfam" id="PF17851">
    <property type="entry name" value="GH43_C2"/>
    <property type="match status" value="1"/>
</dbReference>
<dbReference type="CDD" id="cd09001">
    <property type="entry name" value="GH43_FsAxh1-like"/>
    <property type="match status" value="1"/>
</dbReference>
<evidence type="ECO:0000256" key="1">
    <source>
        <dbReference type="ARBA" id="ARBA00009865"/>
    </source>
</evidence>
<dbReference type="Proteomes" id="UP000799770">
    <property type="component" value="Unassembled WGS sequence"/>
</dbReference>
<dbReference type="GO" id="GO:0004553">
    <property type="term" value="F:hydrolase activity, hydrolyzing O-glycosyl compounds"/>
    <property type="evidence" value="ECO:0007669"/>
    <property type="project" value="InterPro"/>
</dbReference>
<evidence type="ECO:0000256" key="5">
    <source>
        <dbReference type="SAM" id="SignalP"/>
    </source>
</evidence>
<feature type="signal peptide" evidence="5">
    <location>
        <begin position="1"/>
        <end position="21"/>
    </location>
</feature>
<dbReference type="InterPro" id="IPR041542">
    <property type="entry name" value="GH43_C2"/>
</dbReference>
<dbReference type="InterPro" id="IPR013320">
    <property type="entry name" value="ConA-like_dom_sf"/>
</dbReference>
<dbReference type="SUPFAM" id="SSF75005">
    <property type="entry name" value="Arabinanase/levansucrase/invertase"/>
    <property type="match status" value="1"/>
</dbReference>
<evidence type="ECO:0000313" key="7">
    <source>
        <dbReference type="EMBL" id="KAF2106998.1"/>
    </source>
</evidence>
<organism evidence="7 8">
    <name type="scientific">Lophiotrema nucula</name>
    <dbReference type="NCBI Taxonomy" id="690887"/>
    <lineage>
        <taxon>Eukaryota</taxon>
        <taxon>Fungi</taxon>
        <taxon>Dikarya</taxon>
        <taxon>Ascomycota</taxon>
        <taxon>Pezizomycotina</taxon>
        <taxon>Dothideomycetes</taxon>
        <taxon>Pleosporomycetidae</taxon>
        <taxon>Pleosporales</taxon>
        <taxon>Lophiotremataceae</taxon>
        <taxon>Lophiotrema</taxon>
    </lineage>
</organism>
<keyword evidence="3 4" id="KW-0326">Glycosidase</keyword>
<dbReference type="InterPro" id="IPR006710">
    <property type="entry name" value="Glyco_hydro_43"/>
</dbReference>
<feature type="domain" description="Beta-xylosidase C-terminal Concanavalin A-like" evidence="6">
    <location>
        <begin position="346"/>
        <end position="548"/>
    </location>
</feature>
<dbReference type="InterPro" id="IPR051795">
    <property type="entry name" value="Glycosyl_Hydrlase_43"/>
</dbReference>
<protein>
    <submittedName>
        <fullName evidence="7">Glycosyl hydrolase family 43 protein</fullName>
    </submittedName>
</protein>
<reference evidence="7" key="1">
    <citation type="journal article" date="2020" name="Stud. Mycol.">
        <title>101 Dothideomycetes genomes: a test case for predicting lifestyles and emergence of pathogens.</title>
        <authorList>
            <person name="Haridas S."/>
            <person name="Albert R."/>
            <person name="Binder M."/>
            <person name="Bloem J."/>
            <person name="Labutti K."/>
            <person name="Salamov A."/>
            <person name="Andreopoulos B."/>
            <person name="Baker S."/>
            <person name="Barry K."/>
            <person name="Bills G."/>
            <person name="Bluhm B."/>
            <person name="Cannon C."/>
            <person name="Castanera R."/>
            <person name="Culley D."/>
            <person name="Daum C."/>
            <person name="Ezra D."/>
            <person name="Gonzalez J."/>
            <person name="Henrissat B."/>
            <person name="Kuo A."/>
            <person name="Liang C."/>
            <person name="Lipzen A."/>
            <person name="Lutzoni F."/>
            <person name="Magnuson J."/>
            <person name="Mondo S."/>
            <person name="Nolan M."/>
            <person name="Ohm R."/>
            <person name="Pangilinan J."/>
            <person name="Park H.-J."/>
            <person name="Ramirez L."/>
            <person name="Alfaro M."/>
            <person name="Sun H."/>
            <person name="Tritt A."/>
            <person name="Yoshinaga Y."/>
            <person name="Zwiers L.-H."/>
            <person name="Turgeon B."/>
            <person name="Goodwin S."/>
            <person name="Spatafora J."/>
            <person name="Crous P."/>
            <person name="Grigoriev I."/>
        </authorList>
    </citation>
    <scope>NUCLEOTIDE SEQUENCE</scope>
    <source>
        <strain evidence="7">CBS 627.86</strain>
    </source>
</reference>
<keyword evidence="2 4" id="KW-0378">Hydrolase</keyword>
<evidence type="ECO:0000313" key="8">
    <source>
        <dbReference type="Proteomes" id="UP000799770"/>
    </source>
</evidence>
<sequence>MNIFRSTRLLLLSFLLSSVSSKPFPGNELIRQATTFTNPILWEDYPDLDVFRVGDVFYYSSSTFAFSPGAPVLKSYDLVNWTPVSHSVPTLNFGSKYNLNSATDRAYVKGIWASSLRHRPSNDMFYWIGCVESSKTYIWTAPNSGASQNGGEVGNWNWTAGETLNKCYYDCGLLVDDDDTMYVAYGNTKIMVSQLSKDGLSEVKSQQVYVPSDNTYIEGSRMYKINGTYYIFVTKPASAEWVLKSKSPWGPYESKVLVDSIPGPLPNAGYSHQGGVVDTKDGKWYYVAFMDSYPGGRIPVAAPLTWTTDGWPQLVKDGNAWGKTYPMPVQTDKKVPAPVGTDSLTGSSLSHEWEWNHNPDNTKWRLAGGSGGLVLQTATVTNDLFTARNTLTHRIIGPKSLGTFRIDVSQMKDGDRAGAALFRDIAAYIGVYKDASSAKVVMVNSLSLNSNWATNATGTVAATGPTLDASAKEVWLQVRTDITPAFSGTSVKRTTTFWYSTDGSKFTQLGSAFAMTNSYTFFTGYRYAVFNHATKALGGQVTVKSFNMELT</sequence>